<evidence type="ECO:0000313" key="7">
    <source>
        <dbReference type="EMBL" id="GLC31535.1"/>
    </source>
</evidence>
<dbReference type="Proteomes" id="UP001208567">
    <property type="component" value="Unassembled WGS sequence"/>
</dbReference>
<accession>A0ABQ5N8L9</accession>
<dbReference type="PANTHER" id="PTHR43425:SF2">
    <property type="entry name" value="OXYGEN-INSENSITIVE NADPH NITROREDUCTASE"/>
    <property type="match status" value="1"/>
</dbReference>
<evidence type="ECO:0000259" key="6">
    <source>
        <dbReference type="Pfam" id="PF00881"/>
    </source>
</evidence>
<evidence type="ECO:0000256" key="5">
    <source>
        <dbReference type="PIRNR" id="PIRNR005426"/>
    </source>
</evidence>
<comment type="caution">
    <text evidence="7">The sequence shown here is derived from an EMBL/GenBank/DDBJ whole genome shotgun (WGS) entry which is preliminary data.</text>
</comment>
<organism evidence="7 8">
    <name type="scientific">Clostridium omnivorum</name>
    <dbReference type="NCBI Taxonomy" id="1604902"/>
    <lineage>
        <taxon>Bacteria</taxon>
        <taxon>Bacillati</taxon>
        <taxon>Bacillota</taxon>
        <taxon>Clostridia</taxon>
        <taxon>Eubacteriales</taxon>
        <taxon>Clostridiaceae</taxon>
        <taxon>Clostridium</taxon>
    </lineage>
</organism>
<keyword evidence="3 5" id="KW-0288">FMN</keyword>
<evidence type="ECO:0000313" key="8">
    <source>
        <dbReference type="Proteomes" id="UP001208567"/>
    </source>
</evidence>
<reference evidence="7 8" key="1">
    <citation type="journal article" date="2024" name="Int. J. Syst. Evol. Microbiol.">
        <title>Clostridium omnivorum sp. nov., isolated from anoxic soil under the treatment of reductive soil disinfestation.</title>
        <authorList>
            <person name="Ueki A."/>
            <person name="Tonouchi A."/>
            <person name="Kaku N."/>
            <person name="Honma S."/>
            <person name="Ueki K."/>
        </authorList>
    </citation>
    <scope>NUCLEOTIDE SEQUENCE [LARGE SCALE GENOMIC DNA]</scope>
    <source>
        <strain evidence="7 8">E14</strain>
    </source>
</reference>
<dbReference type="Pfam" id="PF00881">
    <property type="entry name" value="Nitroreductase"/>
    <property type="match status" value="1"/>
</dbReference>
<sequence>MNEILELLKSRSSLRKYENKPISREDLDYILEGAMRAPTAGNMMMYSIMVIEDQEKKEILSHTCDNQPFIANAPTILIFVADFQKWHDYYRYNGVEEYCKKNDLEFNRPSEGSLFLALGDAIIAAQNAVIAAESVGVGSCYIGDIVEHYEEHKKLLNLPDYAFPAAMLCLGYYPEGLKLTPKPRFDKKYIVFNEEYKSLNSDEIKDMYSSLNNRFSSENKYKAENYAQMHYAFKTGSDFSEEMARSMREIIKIWNGNKL</sequence>
<evidence type="ECO:0000256" key="4">
    <source>
        <dbReference type="ARBA" id="ARBA00023002"/>
    </source>
</evidence>
<keyword evidence="2 5" id="KW-0285">Flavoprotein</keyword>
<dbReference type="EMBL" id="BRXR01000001">
    <property type="protein sequence ID" value="GLC31535.1"/>
    <property type="molecule type" value="Genomic_DNA"/>
</dbReference>
<dbReference type="InterPro" id="IPR029479">
    <property type="entry name" value="Nitroreductase"/>
</dbReference>
<name>A0ABQ5N8L9_9CLOT</name>
<proteinExistence type="inferred from homology"/>
<evidence type="ECO:0000256" key="2">
    <source>
        <dbReference type="ARBA" id="ARBA00022630"/>
    </source>
</evidence>
<comment type="similarity">
    <text evidence="1 5">Belongs to the flavin oxidoreductase frp family.</text>
</comment>
<gene>
    <name evidence="7" type="ORF">bsdE14_29450</name>
</gene>
<keyword evidence="8" id="KW-1185">Reference proteome</keyword>
<dbReference type="InterPro" id="IPR016446">
    <property type="entry name" value="Flavin_OxRdtase_Frp"/>
</dbReference>
<feature type="domain" description="Nitroreductase" evidence="6">
    <location>
        <begin position="8"/>
        <end position="172"/>
    </location>
</feature>
<evidence type="ECO:0000256" key="1">
    <source>
        <dbReference type="ARBA" id="ARBA00008366"/>
    </source>
</evidence>
<dbReference type="Gene3D" id="3.40.109.10">
    <property type="entry name" value="NADH Oxidase"/>
    <property type="match status" value="1"/>
</dbReference>
<keyword evidence="5" id="KW-0521">NADP</keyword>
<dbReference type="PANTHER" id="PTHR43425">
    <property type="entry name" value="OXYGEN-INSENSITIVE NADPH NITROREDUCTASE"/>
    <property type="match status" value="1"/>
</dbReference>
<protein>
    <submittedName>
        <fullName evidence="7">Nitroreductase</fullName>
    </submittedName>
</protein>
<dbReference type="PIRSF" id="PIRSF005426">
    <property type="entry name" value="Frp"/>
    <property type="match status" value="1"/>
</dbReference>
<dbReference type="InterPro" id="IPR000415">
    <property type="entry name" value="Nitroreductase-like"/>
</dbReference>
<dbReference type="RefSeq" id="WP_264850860.1">
    <property type="nucleotide sequence ID" value="NZ_BRXR01000001.1"/>
</dbReference>
<evidence type="ECO:0000256" key="3">
    <source>
        <dbReference type="ARBA" id="ARBA00022643"/>
    </source>
</evidence>
<dbReference type="SUPFAM" id="SSF55469">
    <property type="entry name" value="FMN-dependent nitroreductase-like"/>
    <property type="match status" value="1"/>
</dbReference>
<keyword evidence="4 5" id="KW-0560">Oxidoreductase</keyword>